<reference evidence="1 2" key="1">
    <citation type="submission" date="2017-11" db="EMBL/GenBank/DDBJ databases">
        <title>Genome-resolved metagenomics identifies genetic mobility, metabolic interactions, and unexpected diversity in perchlorate-reducing communities.</title>
        <authorList>
            <person name="Barnum T.P."/>
            <person name="Figueroa I.A."/>
            <person name="Carlstrom C.I."/>
            <person name="Lucas L.N."/>
            <person name="Engelbrektson A.L."/>
            <person name="Coates J.D."/>
        </authorList>
    </citation>
    <scope>NUCLEOTIDE SEQUENCE [LARGE SCALE GENOMIC DNA]</scope>
    <source>
        <strain evidence="1">BM706</strain>
    </source>
</reference>
<evidence type="ECO:0000313" key="1">
    <source>
        <dbReference type="EMBL" id="PLX16389.1"/>
    </source>
</evidence>
<accession>A0A2N5ZCL5</accession>
<dbReference type="Proteomes" id="UP000234857">
    <property type="component" value="Unassembled WGS sequence"/>
</dbReference>
<gene>
    <name evidence="1" type="ORF">C0601_10495</name>
</gene>
<evidence type="ECO:0008006" key="3">
    <source>
        <dbReference type="Google" id="ProtNLM"/>
    </source>
</evidence>
<comment type="caution">
    <text evidence="1">The sequence shown here is derived from an EMBL/GenBank/DDBJ whole genome shotgun (WGS) entry which is preliminary data.</text>
</comment>
<sequence length="161" mass="18914">MNKKKLITIILLSLVLFLISCKPYFSMNDKEKIAYTIKKYAKSLEAGDYEQAFSILTFAHQPQGKNFDLFKMAQEMMAKQYTDIRYEVNDIKISGNFAQAQVDIILVAEQPVPRKMKIVSQFFFVRPDEKEAWLMVPGNQQSRKIFYDLFKEKIKDSLEYK</sequence>
<name>A0A2N5ZCL5_MUIH1</name>
<proteinExistence type="predicted"/>
<protein>
    <recommendedName>
        <fullName evidence="3">DUF4878 domain-containing protein</fullName>
    </recommendedName>
</protein>
<feature type="non-terminal residue" evidence="1">
    <location>
        <position position="161"/>
    </location>
</feature>
<evidence type="ECO:0000313" key="2">
    <source>
        <dbReference type="Proteomes" id="UP000234857"/>
    </source>
</evidence>
<dbReference type="AlphaFoldDB" id="A0A2N5ZCL5"/>
<dbReference type="EMBL" id="PKTG01000116">
    <property type="protein sequence ID" value="PLX16389.1"/>
    <property type="molecule type" value="Genomic_DNA"/>
</dbReference>
<organism evidence="1 2">
    <name type="scientific">Muiribacterium halophilum</name>
    <dbReference type="NCBI Taxonomy" id="2053465"/>
    <lineage>
        <taxon>Bacteria</taxon>
        <taxon>Candidatus Muiribacteriota</taxon>
        <taxon>Candidatus Muiribacteriia</taxon>
        <taxon>Candidatus Muiribacteriales</taxon>
        <taxon>Candidatus Muiribacteriaceae</taxon>
        <taxon>Candidatus Muiribacterium</taxon>
    </lineage>
</organism>
<dbReference type="PROSITE" id="PS51257">
    <property type="entry name" value="PROKAR_LIPOPROTEIN"/>
    <property type="match status" value="1"/>
</dbReference>